<keyword evidence="2" id="KW-1185">Reference proteome</keyword>
<gene>
    <name evidence="1" type="ORF">GCM10010994_27140</name>
</gene>
<name>A0A916UBP5_9HYPH</name>
<accession>A0A916UBP5</accession>
<dbReference type="AlphaFoldDB" id="A0A916UBP5"/>
<protein>
    <submittedName>
        <fullName evidence="1">Uncharacterized protein</fullName>
    </submittedName>
</protein>
<dbReference type="Proteomes" id="UP000637002">
    <property type="component" value="Unassembled WGS sequence"/>
</dbReference>
<dbReference type="EMBL" id="BMGG01000004">
    <property type="protein sequence ID" value="GGC67157.1"/>
    <property type="molecule type" value="Genomic_DNA"/>
</dbReference>
<reference evidence="1" key="1">
    <citation type="journal article" date="2014" name="Int. J. Syst. Evol. Microbiol.">
        <title>Complete genome sequence of Corynebacterium casei LMG S-19264T (=DSM 44701T), isolated from a smear-ripened cheese.</title>
        <authorList>
            <consortium name="US DOE Joint Genome Institute (JGI-PGF)"/>
            <person name="Walter F."/>
            <person name="Albersmeier A."/>
            <person name="Kalinowski J."/>
            <person name="Ruckert C."/>
        </authorList>
    </citation>
    <scope>NUCLEOTIDE SEQUENCE</scope>
    <source>
        <strain evidence="1">CGMCC 1.12919</strain>
    </source>
</reference>
<evidence type="ECO:0000313" key="1">
    <source>
        <dbReference type="EMBL" id="GGC67157.1"/>
    </source>
</evidence>
<organism evidence="1 2">
    <name type="scientific">Chelatococcus reniformis</name>
    <dbReference type="NCBI Taxonomy" id="1494448"/>
    <lineage>
        <taxon>Bacteria</taxon>
        <taxon>Pseudomonadati</taxon>
        <taxon>Pseudomonadota</taxon>
        <taxon>Alphaproteobacteria</taxon>
        <taxon>Hyphomicrobiales</taxon>
        <taxon>Chelatococcaceae</taxon>
        <taxon>Chelatococcus</taxon>
    </lineage>
</organism>
<comment type="caution">
    <text evidence="1">The sequence shown here is derived from an EMBL/GenBank/DDBJ whole genome shotgun (WGS) entry which is preliminary data.</text>
</comment>
<reference evidence="1" key="2">
    <citation type="submission" date="2020-09" db="EMBL/GenBank/DDBJ databases">
        <authorList>
            <person name="Sun Q."/>
            <person name="Zhou Y."/>
        </authorList>
    </citation>
    <scope>NUCLEOTIDE SEQUENCE</scope>
    <source>
        <strain evidence="1">CGMCC 1.12919</strain>
    </source>
</reference>
<sequence>MFPWSPDFPLSHATAAVRPTGRSDVSRLRRAVKSQWPPTVQWDAIIVRTRAQYWAAARVMLIARWPA</sequence>
<evidence type="ECO:0000313" key="2">
    <source>
        <dbReference type="Proteomes" id="UP000637002"/>
    </source>
</evidence>
<proteinExistence type="predicted"/>